<proteinExistence type="predicted"/>
<accession>A0A9R1X2W7</accession>
<dbReference type="EMBL" id="NBSK02000007">
    <property type="protein sequence ID" value="KAJ0196099.1"/>
    <property type="molecule type" value="Genomic_DNA"/>
</dbReference>
<dbReference type="Proteomes" id="UP000235145">
    <property type="component" value="Unassembled WGS sequence"/>
</dbReference>
<sequence length="100" mass="11438">MYTFNLLFPVIDISNNSFQTLLPNIRLDSNDKFKGVVHQNNNIYASKSSADMSKQSMLQTPPSLLNVRTPLSNISIANSFILPFDFIIYIIILLLLFYHI</sequence>
<gene>
    <name evidence="2" type="ORF">LSAT_V11C700379800</name>
</gene>
<organism evidence="2 3">
    <name type="scientific">Lactuca sativa</name>
    <name type="common">Garden lettuce</name>
    <dbReference type="NCBI Taxonomy" id="4236"/>
    <lineage>
        <taxon>Eukaryota</taxon>
        <taxon>Viridiplantae</taxon>
        <taxon>Streptophyta</taxon>
        <taxon>Embryophyta</taxon>
        <taxon>Tracheophyta</taxon>
        <taxon>Spermatophyta</taxon>
        <taxon>Magnoliopsida</taxon>
        <taxon>eudicotyledons</taxon>
        <taxon>Gunneridae</taxon>
        <taxon>Pentapetalae</taxon>
        <taxon>asterids</taxon>
        <taxon>campanulids</taxon>
        <taxon>Asterales</taxon>
        <taxon>Asteraceae</taxon>
        <taxon>Cichorioideae</taxon>
        <taxon>Cichorieae</taxon>
        <taxon>Lactucinae</taxon>
        <taxon>Lactuca</taxon>
    </lineage>
</organism>
<reference evidence="2 3" key="1">
    <citation type="journal article" date="2017" name="Nat. Commun.">
        <title>Genome assembly with in vitro proximity ligation data and whole-genome triplication in lettuce.</title>
        <authorList>
            <person name="Reyes-Chin-Wo S."/>
            <person name="Wang Z."/>
            <person name="Yang X."/>
            <person name="Kozik A."/>
            <person name="Arikit S."/>
            <person name="Song C."/>
            <person name="Xia L."/>
            <person name="Froenicke L."/>
            <person name="Lavelle D.O."/>
            <person name="Truco M.J."/>
            <person name="Xia R."/>
            <person name="Zhu S."/>
            <person name="Xu C."/>
            <person name="Xu H."/>
            <person name="Xu X."/>
            <person name="Cox K."/>
            <person name="Korf I."/>
            <person name="Meyers B.C."/>
            <person name="Michelmore R.W."/>
        </authorList>
    </citation>
    <scope>NUCLEOTIDE SEQUENCE [LARGE SCALE GENOMIC DNA]</scope>
    <source>
        <strain evidence="3">cv. Salinas</strain>
        <tissue evidence="2">Seedlings</tissue>
    </source>
</reference>
<comment type="caution">
    <text evidence="2">The sequence shown here is derived from an EMBL/GenBank/DDBJ whole genome shotgun (WGS) entry which is preliminary data.</text>
</comment>
<evidence type="ECO:0000313" key="3">
    <source>
        <dbReference type="Proteomes" id="UP000235145"/>
    </source>
</evidence>
<keyword evidence="3" id="KW-1185">Reference proteome</keyword>
<keyword evidence="1" id="KW-1133">Transmembrane helix</keyword>
<evidence type="ECO:0000313" key="2">
    <source>
        <dbReference type="EMBL" id="KAJ0196099.1"/>
    </source>
</evidence>
<feature type="transmembrane region" description="Helical" evidence="1">
    <location>
        <begin position="74"/>
        <end position="98"/>
    </location>
</feature>
<protein>
    <submittedName>
        <fullName evidence="2">Uncharacterized protein</fullName>
    </submittedName>
</protein>
<evidence type="ECO:0000256" key="1">
    <source>
        <dbReference type="SAM" id="Phobius"/>
    </source>
</evidence>
<name>A0A9R1X2W7_LACSA</name>
<keyword evidence="1" id="KW-0812">Transmembrane</keyword>
<dbReference type="AlphaFoldDB" id="A0A9R1X2W7"/>
<keyword evidence="1" id="KW-0472">Membrane</keyword>